<evidence type="ECO:0000313" key="2">
    <source>
        <dbReference type="EMBL" id="EDK39376.2"/>
    </source>
</evidence>
<accession>A5DJM3</accession>
<dbReference type="GeneID" id="5126410"/>
<name>A5DJM3_PICGU</name>
<dbReference type="VEuPathDB" id="FungiDB:PGUG_03474"/>
<keyword evidence="3" id="KW-1185">Reference proteome</keyword>
<gene>
    <name evidence="2" type="ORF">PGUG_03474</name>
</gene>
<dbReference type="EMBL" id="CH408158">
    <property type="protein sequence ID" value="EDK39376.2"/>
    <property type="molecule type" value="Genomic_DNA"/>
</dbReference>
<reference evidence="2 3" key="1">
    <citation type="journal article" date="2009" name="Nature">
        <title>Evolution of pathogenicity and sexual reproduction in eight Candida genomes.</title>
        <authorList>
            <person name="Butler G."/>
            <person name="Rasmussen M.D."/>
            <person name="Lin M.F."/>
            <person name="Santos M.A."/>
            <person name="Sakthikumar S."/>
            <person name="Munro C.A."/>
            <person name="Rheinbay E."/>
            <person name="Grabherr M."/>
            <person name="Forche A."/>
            <person name="Reedy J.L."/>
            <person name="Agrafioti I."/>
            <person name="Arnaud M.B."/>
            <person name="Bates S."/>
            <person name="Brown A.J."/>
            <person name="Brunke S."/>
            <person name="Costanzo M.C."/>
            <person name="Fitzpatrick D.A."/>
            <person name="de Groot P.W."/>
            <person name="Harris D."/>
            <person name="Hoyer L.L."/>
            <person name="Hube B."/>
            <person name="Klis F.M."/>
            <person name="Kodira C."/>
            <person name="Lennard N."/>
            <person name="Logue M.E."/>
            <person name="Martin R."/>
            <person name="Neiman A.M."/>
            <person name="Nikolaou E."/>
            <person name="Quail M.A."/>
            <person name="Quinn J."/>
            <person name="Santos M.C."/>
            <person name="Schmitzberger F.F."/>
            <person name="Sherlock G."/>
            <person name="Shah P."/>
            <person name="Silverstein K.A."/>
            <person name="Skrzypek M.S."/>
            <person name="Soll D."/>
            <person name="Staggs R."/>
            <person name="Stansfield I."/>
            <person name="Stumpf M.P."/>
            <person name="Sudbery P.E."/>
            <person name="Srikantha T."/>
            <person name="Zeng Q."/>
            <person name="Berman J."/>
            <person name="Berriman M."/>
            <person name="Heitman J."/>
            <person name="Gow N.A."/>
            <person name="Lorenz M.C."/>
            <person name="Birren B.W."/>
            <person name="Kellis M."/>
            <person name="Cuomo C.A."/>
        </authorList>
    </citation>
    <scope>NUCLEOTIDE SEQUENCE [LARGE SCALE GENOMIC DNA]</scope>
    <source>
        <strain evidence="3">ATCC 6260 / CBS 566 / DSM 6381 / JCM 1539 / NBRC 10279 / NRRL Y-324</strain>
    </source>
</reference>
<dbReference type="KEGG" id="pgu:PGUG_03474"/>
<dbReference type="AlphaFoldDB" id="A5DJM3"/>
<sequence>MRAILLVLPVAGALYINLTAHLTATDNSGTFRNSSSIFTDEQKAELLKNEADNIVHAQVFNQIIEKVASVATTAQSAMEEIVEDPLDFAIEADRSLDRRIGAFEDKIEDMKDRVREKKEATARSTKNLVFHPIQVVADATRDEDNDFDLEDYVQGNKYNEQHDSTGYRVGI</sequence>
<evidence type="ECO:0000313" key="3">
    <source>
        <dbReference type="Proteomes" id="UP000001997"/>
    </source>
</evidence>
<keyword evidence="1" id="KW-0732">Signal</keyword>
<protein>
    <submittedName>
        <fullName evidence="2">Uncharacterized protein</fullName>
    </submittedName>
</protein>
<dbReference type="Proteomes" id="UP000001997">
    <property type="component" value="Unassembled WGS sequence"/>
</dbReference>
<dbReference type="HOGENOM" id="CLU_1563437_0_0_1"/>
<organism evidence="2 3">
    <name type="scientific">Meyerozyma guilliermondii (strain ATCC 6260 / CBS 566 / DSM 6381 / JCM 1539 / NBRC 10279 / NRRL Y-324)</name>
    <name type="common">Yeast</name>
    <name type="synonym">Candida guilliermondii</name>
    <dbReference type="NCBI Taxonomy" id="294746"/>
    <lineage>
        <taxon>Eukaryota</taxon>
        <taxon>Fungi</taxon>
        <taxon>Dikarya</taxon>
        <taxon>Ascomycota</taxon>
        <taxon>Saccharomycotina</taxon>
        <taxon>Pichiomycetes</taxon>
        <taxon>Debaryomycetaceae</taxon>
        <taxon>Meyerozyma</taxon>
    </lineage>
</organism>
<evidence type="ECO:0000256" key="1">
    <source>
        <dbReference type="SAM" id="SignalP"/>
    </source>
</evidence>
<dbReference type="InParanoid" id="A5DJM3"/>
<feature type="chain" id="PRO_5002681040" evidence="1">
    <location>
        <begin position="26"/>
        <end position="171"/>
    </location>
</feature>
<dbReference type="RefSeq" id="XP_001484093.2">
    <property type="nucleotide sequence ID" value="XM_001484043.1"/>
</dbReference>
<feature type="signal peptide" evidence="1">
    <location>
        <begin position="1"/>
        <end position="25"/>
    </location>
</feature>
<proteinExistence type="predicted"/>